<dbReference type="InterPro" id="IPR011004">
    <property type="entry name" value="Trimer_LpxA-like_sf"/>
</dbReference>
<dbReference type="STRING" id="1123269.NX02_14785"/>
<proteinExistence type="predicted"/>
<dbReference type="PANTHER" id="PTHR13061">
    <property type="entry name" value="DYNACTIN SUBUNIT P25"/>
    <property type="match status" value="1"/>
</dbReference>
<evidence type="ECO:0000256" key="1">
    <source>
        <dbReference type="SAM" id="MobiDB-lite"/>
    </source>
</evidence>
<dbReference type="PATRIC" id="fig|1123269.5.peg.2885"/>
<dbReference type="OrthoDB" id="9803036at2"/>
<reference evidence="2" key="1">
    <citation type="submission" date="2013-07" db="EMBL/GenBank/DDBJ databases">
        <title>Completed genome of Sphingomonas sanxanigenens NX02.</title>
        <authorList>
            <person name="Ma T."/>
            <person name="Huang H."/>
            <person name="Wu M."/>
            <person name="Li X."/>
            <person name="Li G."/>
        </authorList>
    </citation>
    <scope>NUCLEOTIDE SEQUENCE [LARGE SCALE GENOMIC DNA]</scope>
    <source>
        <strain evidence="2">NX02</strain>
    </source>
</reference>
<accession>W0AC42</accession>
<protein>
    <submittedName>
        <fullName evidence="2">Phenylacetic acid degradation protein PaaY</fullName>
    </submittedName>
</protein>
<sequence>MPAYAFEGSVPVVDPGSFLHPTASLIGDVIVGPGCYIGPGASLRGDFGRITVEGNASVQDNVTLHSSAETDCILGYGCTIGHGAVLHGCTLGRHVLVGMNAVVLDTADIGDECLVAALSLVKSGLEAPPRSLIAGNPAKVVKTLTAEQIVWRMEDDGEYVRLARRSLAALVECAPLAAPEPDRRRPARGARAVRLSRSH</sequence>
<dbReference type="eggNOG" id="COG0663">
    <property type="taxonomic scope" value="Bacteria"/>
</dbReference>
<keyword evidence="3" id="KW-1185">Reference proteome</keyword>
<organism evidence="2 3">
    <name type="scientific">Sphingomonas sanxanigenens DSM 19645 = NX02</name>
    <dbReference type="NCBI Taxonomy" id="1123269"/>
    <lineage>
        <taxon>Bacteria</taxon>
        <taxon>Pseudomonadati</taxon>
        <taxon>Pseudomonadota</taxon>
        <taxon>Alphaproteobacteria</taxon>
        <taxon>Sphingomonadales</taxon>
        <taxon>Sphingomonadaceae</taxon>
        <taxon>Sphingomonas</taxon>
    </lineage>
</organism>
<dbReference type="SUPFAM" id="SSF51161">
    <property type="entry name" value="Trimeric LpxA-like enzymes"/>
    <property type="match status" value="1"/>
</dbReference>
<gene>
    <name evidence="2" type="ORF">NX02_14785</name>
</gene>
<dbReference type="HOGENOM" id="CLU_064827_4_2_5"/>
<evidence type="ECO:0000313" key="3">
    <source>
        <dbReference type="Proteomes" id="UP000018851"/>
    </source>
</evidence>
<dbReference type="InterPro" id="IPR050484">
    <property type="entry name" value="Transf_Hexapept/Carb_Anhydrase"/>
</dbReference>
<dbReference type="RefSeq" id="WP_025292844.1">
    <property type="nucleotide sequence ID" value="NZ_CP006644.1"/>
</dbReference>
<dbReference type="AlphaFoldDB" id="W0AC42"/>
<dbReference type="EMBL" id="CP006644">
    <property type="protein sequence ID" value="AHE54641.1"/>
    <property type="molecule type" value="Genomic_DNA"/>
</dbReference>
<dbReference type="KEGG" id="ssan:NX02_14785"/>
<evidence type="ECO:0000313" key="2">
    <source>
        <dbReference type="EMBL" id="AHE54641.1"/>
    </source>
</evidence>
<name>W0AC42_9SPHN</name>
<dbReference type="PANTHER" id="PTHR13061:SF29">
    <property type="entry name" value="GAMMA CARBONIC ANHYDRASE-LIKE 1, MITOCHONDRIAL-RELATED"/>
    <property type="match status" value="1"/>
</dbReference>
<feature type="region of interest" description="Disordered" evidence="1">
    <location>
        <begin position="180"/>
        <end position="199"/>
    </location>
</feature>
<dbReference type="Proteomes" id="UP000018851">
    <property type="component" value="Chromosome"/>
</dbReference>
<dbReference type="Gene3D" id="2.160.10.10">
    <property type="entry name" value="Hexapeptide repeat proteins"/>
    <property type="match status" value="1"/>
</dbReference>